<evidence type="ECO:0000313" key="2">
    <source>
        <dbReference type="Proteomes" id="UP001610334"/>
    </source>
</evidence>
<gene>
    <name evidence="1" type="ORF">BJX63DRAFT_434472</name>
</gene>
<dbReference type="Proteomes" id="UP001610334">
    <property type="component" value="Unassembled WGS sequence"/>
</dbReference>
<dbReference type="InterPro" id="IPR036047">
    <property type="entry name" value="F-box-like_dom_sf"/>
</dbReference>
<evidence type="ECO:0000313" key="1">
    <source>
        <dbReference type="EMBL" id="KAL2810189.1"/>
    </source>
</evidence>
<proteinExistence type="predicted"/>
<dbReference type="CDD" id="cd09917">
    <property type="entry name" value="F-box_SF"/>
    <property type="match status" value="1"/>
</dbReference>
<keyword evidence="2" id="KW-1185">Reference proteome</keyword>
<sequence>MSLAQLPTELWILICVESGLEFEDQLNLSLVCWRFRHICAPSVFYSVVFPCTRKGLEGLQELAPSQFRQHVQRLTYYMPPLYTPHAETSGAGERHDDDDGADAALLADVQELIHQRSEENQYIAKSGIDLTALSLALRSLPCLGDLIFTFREFIVGERDRVSRKLDSFRARKETFHYHIPILAQAMSQARAAGRHFSSVRLVGVMLPWFPEPQELGNDEPFRVVLRDSVKQLFGGVGSVRLSLSGAIINLCKRTPLGLSEIQILNLGVEYETFRSFIKYNISTLRRIEFYNVELRNHPEDDERWMRPSFFSQILQSLHPTSLSPPYTWRGGSREGLNWIFTRSDYEHE</sequence>
<dbReference type="SUPFAM" id="SSF81383">
    <property type="entry name" value="F-box domain"/>
    <property type="match status" value="1"/>
</dbReference>
<evidence type="ECO:0008006" key="3">
    <source>
        <dbReference type="Google" id="ProtNLM"/>
    </source>
</evidence>
<reference evidence="1 2" key="1">
    <citation type="submission" date="2024-07" db="EMBL/GenBank/DDBJ databases">
        <title>Section-level genome sequencing and comparative genomics of Aspergillus sections Usti and Cavernicolus.</title>
        <authorList>
            <consortium name="Lawrence Berkeley National Laboratory"/>
            <person name="Nybo J.L."/>
            <person name="Vesth T.C."/>
            <person name="Theobald S."/>
            <person name="Frisvad J.C."/>
            <person name="Larsen T.O."/>
            <person name="Kjaerboelling I."/>
            <person name="Rothschild-Mancinelli K."/>
            <person name="Lyhne E.K."/>
            <person name="Kogle M.E."/>
            <person name="Barry K."/>
            <person name="Clum A."/>
            <person name="Na H."/>
            <person name="Ledsgaard L."/>
            <person name="Lin J."/>
            <person name="Lipzen A."/>
            <person name="Kuo A."/>
            <person name="Riley R."/>
            <person name="Mondo S."/>
            <person name="Labutti K."/>
            <person name="Haridas S."/>
            <person name="Pangalinan J."/>
            <person name="Salamov A.A."/>
            <person name="Simmons B.A."/>
            <person name="Magnuson J.K."/>
            <person name="Chen J."/>
            <person name="Drula E."/>
            <person name="Henrissat B."/>
            <person name="Wiebenga A."/>
            <person name="Lubbers R.J."/>
            <person name="Gomes A.C."/>
            <person name="Makela M.R."/>
            <person name="Stajich J."/>
            <person name="Grigoriev I.V."/>
            <person name="Mortensen U.H."/>
            <person name="De Vries R.P."/>
            <person name="Baker S.E."/>
            <person name="Andersen M.R."/>
        </authorList>
    </citation>
    <scope>NUCLEOTIDE SEQUENCE [LARGE SCALE GENOMIC DNA]</scope>
    <source>
        <strain evidence="1 2">CBS 588.65</strain>
    </source>
</reference>
<accession>A0ABR4H416</accession>
<dbReference type="EMBL" id="JBFXLT010000075">
    <property type="protein sequence ID" value="KAL2810189.1"/>
    <property type="molecule type" value="Genomic_DNA"/>
</dbReference>
<comment type="caution">
    <text evidence="1">The sequence shown here is derived from an EMBL/GenBank/DDBJ whole genome shotgun (WGS) entry which is preliminary data.</text>
</comment>
<name>A0ABR4H416_9EURO</name>
<protein>
    <recommendedName>
        <fullName evidence="3">F-box domain-containing protein</fullName>
    </recommendedName>
</protein>
<organism evidence="1 2">
    <name type="scientific">Aspergillus granulosus</name>
    <dbReference type="NCBI Taxonomy" id="176169"/>
    <lineage>
        <taxon>Eukaryota</taxon>
        <taxon>Fungi</taxon>
        <taxon>Dikarya</taxon>
        <taxon>Ascomycota</taxon>
        <taxon>Pezizomycotina</taxon>
        <taxon>Eurotiomycetes</taxon>
        <taxon>Eurotiomycetidae</taxon>
        <taxon>Eurotiales</taxon>
        <taxon>Aspergillaceae</taxon>
        <taxon>Aspergillus</taxon>
        <taxon>Aspergillus subgen. Nidulantes</taxon>
    </lineage>
</organism>